<feature type="region of interest" description="Disordered" evidence="1">
    <location>
        <begin position="475"/>
        <end position="580"/>
    </location>
</feature>
<dbReference type="PROSITE" id="PS50004">
    <property type="entry name" value="C2"/>
    <property type="match status" value="1"/>
</dbReference>
<dbReference type="EMBL" id="DS232438">
    <property type="protein sequence ID" value="EDS41751.1"/>
    <property type="molecule type" value="Genomic_DNA"/>
</dbReference>
<dbReference type="eggNOG" id="ENOG502QRQ8">
    <property type="taxonomic scope" value="Eukaryota"/>
</dbReference>
<organism>
    <name type="scientific">Culex quinquefasciatus</name>
    <name type="common">Southern house mosquito</name>
    <name type="synonym">Culex pungens</name>
    <dbReference type="NCBI Taxonomy" id="7176"/>
    <lineage>
        <taxon>Eukaryota</taxon>
        <taxon>Metazoa</taxon>
        <taxon>Ecdysozoa</taxon>
        <taxon>Arthropoda</taxon>
        <taxon>Hexapoda</taxon>
        <taxon>Insecta</taxon>
        <taxon>Pterygota</taxon>
        <taxon>Neoptera</taxon>
        <taxon>Endopterygota</taxon>
        <taxon>Diptera</taxon>
        <taxon>Nematocera</taxon>
        <taxon>Culicoidea</taxon>
        <taxon>Culicidae</taxon>
        <taxon>Culicinae</taxon>
        <taxon>Culicini</taxon>
        <taxon>Culex</taxon>
        <taxon>Culex</taxon>
    </lineage>
</organism>
<reference evidence="3" key="1">
    <citation type="submission" date="2007-03" db="EMBL/GenBank/DDBJ databases">
        <title>Annotation of Culex pipiens quinquefasciatus.</title>
        <authorList>
            <consortium name="The Broad Institute Genome Sequencing Platform"/>
            <person name="Atkinson P.W."/>
            <person name="Hemingway J."/>
            <person name="Christensen B.M."/>
            <person name="Higgs S."/>
            <person name="Kodira C."/>
            <person name="Hannick L."/>
            <person name="Megy K."/>
            <person name="O'Leary S."/>
            <person name="Pearson M."/>
            <person name="Haas B.J."/>
            <person name="Mauceli E."/>
            <person name="Wortman J.R."/>
            <person name="Lee N.H."/>
            <person name="Guigo R."/>
            <person name="Stanke M."/>
            <person name="Alvarado L."/>
            <person name="Amedeo P."/>
            <person name="Antoine C.H."/>
            <person name="Arensburger P."/>
            <person name="Bidwell S.L."/>
            <person name="Crawford M."/>
            <person name="Camaro F."/>
            <person name="Devon K."/>
            <person name="Engels R."/>
            <person name="Hammond M."/>
            <person name="Howarth C."/>
            <person name="Koehrsen M."/>
            <person name="Lawson D."/>
            <person name="Montgomery P."/>
            <person name="Nene V."/>
            <person name="Nusbaum C."/>
            <person name="Puiu D."/>
            <person name="Romero-Severson J."/>
            <person name="Severson D.W."/>
            <person name="Shumway M."/>
            <person name="Sisk P."/>
            <person name="Stolte C."/>
            <person name="Zeng Q."/>
            <person name="Eisenstadt E."/>
            <person name="Fraser-Liggett C."/>
            <person name="Strausberg R."/>
            <person name="Galagan J."/>
            <person name="Birren B."/>
            <person name="Collins F.H."/>
        </authorList>
    </citation>
    <scope>NUCLEOTIDE SEQUENCE [LARGE SCALE GENOMIC DNA]</scope>
    <source>
        <strain evidence="3">JHB</strain>
    </source>
</reference>
<dbReference type="Gene3D" id="2.60.40.150">
    <property type="entry name" value="C2 domain"/>
    <property type="match status" value="1"/>
</dbReference>
<name>B0X757_CULQU</name>
<dbReference type="GO" id="GO:0060271">
    <property type="term" value="P:cilium assembly"/>
    <property type="evidence" value="ECO:0007669"/>
    <property type="project" value="TreeGrafter"/>
</dbReference>
<feature type="compositionally biased region" description="Low complexity" evidence="1">
    <location>
        <begin position="536"/>
        <end position="555"/>
    </location>
</feature>
<dbReference type="AlphaFoldDB" id="B0X757"/>
<evidence type="ECO:0000259" key="2">
    <source>
        <dbReference type="PROSITE" id="PS50004"/>
    </source>
</evidence>
<dbReference type="VEuPathDB" id="VectorBase:CQUJHB010142"/>
<feature type="domain" description="C2" evidence="2">
    <location>
        <begin position="99"/>
        <end position="272"/>
    </location>
</feature>
<proteinExistence type="predicted"/>
<accession>B0X757</accession>
<feature type="compositionally biased region" description="Basic and acidic residues" evidence="1">
    <location>
        <begin position="90"/>
        <end position="105"/>
    </location>
</feature>
<evidence type="ECO:0000313" key="3">
    <source>
        <dbReference type="EMBL" id="EDS41751.1"/>
    </source>
</evidence>
<feature type="region of interest" description="Disordered" evidence="1">
    <location>
        <begin position="70"/>
        <end position="110"/>
    </location>
</feature>
<dbReference type="SUPFAM" id="SSF49562">
    <property type="entry name" value="C2 domain (Calcium/lipid-binding domain, CaLB)"/>
    <property type="match status" value="1"/>
</dbReference>
<feature type="compositionally biased region" description="Polar residues" evidence="1">
    <location>
        <begin position="427"/>
        <end position="442"/>
    </location>
</feature>
<dbReference type="InterPro" id="IPR035892">
    <property type="entry name" value="C2_domain_sf"/>
</dbReference>
<feature type="region of interest" description="Disordered" evidence="1">
    <location>
        <begin position="29"/>
        <end position="58"/>
    </location>
</feature>
<dbReference type="EnsemblMetazoa" id="CPIJ015045-RA">
    <property type="protein sequence ID" value="CPIJ015045-PA"/>
    <property type="gene ID" value="CPIJ015045"/>
</dbReference>
<dbReference type="PANTHER" id="PTHR21254">
    <property type="entry name" value="C2 DOMAIN-CONTAINING PROTEIN 3"/>
    <property type="match status" value="1"/>
</dbReference>
<dbReference type="PANTHER" id="PTHR21254:SF1">
    <property type="entry name" value="C2 DOMAIN-CONTAINING PROTEIN 3"/>
    <property type="match status" value="1"/>
</dbReference>
<protein>
    <recommendedName>
        <fullName evidence="2">C2 domain-containing protein</fullName>
    </recommendedName>
</protein>
<dbReference type="OMA" id="PPIDECK"/>
<dbReference type="GO" id="GO:0034451">
    <property type="term" value="C:centriolar satellite"/>
    <property type="evidence" value="ECO:0007669"/>
    <property type="project" value="TreeGrafter"/>
</dbReference>
<gene>
    <name evidence="4" type="primary">6048576</name>
    <name evidence="3" type="ORF">CpipJ_CPIJ015045</name>
</gene>
<feature type="compositionally biased region" description="Low complexity" evidence="1">
    <location>
        <begin position="402"/>
        <end position="416"/>
    </location>
</feature>
<feature type="region of interest" description="Disordered" evidence="1">
    <location>
        <begin position="368"/>
        <end position="443"/>
    </location>
</feature>
<dbReference type="CDD" id="cd00030">
    <property type="entry name" value="C2"/>
    <property type="match status" value="1"/>
</dbReference>
<dbReference type="OrthoDB" id="79771at2759"/>
<feature type="compositionally biased region" description="Basic and acidic residues" evidence="1">
    <location>
        <begin position="563"/>
        <end position="580"/>
    </location>
</feature>
<dbReference type="InterPro" id="IPR000008">
    <property type="entry name" value="C2_dom"/>
</dbReference>
<dbReference type="GO" id="GO:0005814">
    <property type="term" value="C:centriole"/>
    <property type="evidence" value="ECO:0007669"/>
    <property type="project" value="TreeGrafter"/>
</dbReference>
<dbReference type="VEuPathDB" id="VectorBase:CPIJ015045"/>
<evidence type="ECO:0000313" key="5">
    <source>
        <dbReference type="Proteomes" id="UP000002320"/>
    </source>
</evidence>
<dbReference type="GO" id="GO:0071539">
    <property type="term" value="P:protein localization to centrosome"/>
    <property type="evidence" value="ECO:0007669"/>
    <property type="project" value="TreeGrafter"/>
</dbReference>
<dbReference type="GO" id="GO:0061511">
    <property type="term" value="P:centriole elongation"/>
    <property type="evidence" value="ECO:0007669"/>
    <property type="project" value="TreeGrafter"/>
</dbReference>
<dbReference type="InParanoid" id="B0X757"/>
<dbReference type="Proteomes" id="UP000002320">
    <property type="component" value="Unassembled WGS sequence"/>
</dbReference>
<feature type="compositionally biased region" description="Polar residues" evidence="1">
    <location>
        <begin position="475"/>
        <end position="488"/>
    </location>
</feature>
<sequence>MLSAFIENLAQRLPISSERSTAPCYDQNFAESRAPTVATPSLPQSPHSQANKPEMRKTSDLLENLQRALSQKPPAGFTSNLLTAPSASPSEERAPELPKPEDEPKPAQTTPQEKLFSVAVEIEQAVNLPKLNVSKKYGKRNKNKAGGQQQRIELEPSAYVTFEGYNLAAGTANTVKSHEGIVYTTAVVEASCNPAWGKKFAVQLPVDLMTNDEKRFILKVWRKAVSAGGDATKTQSQRGQQQPAPMEDAVVGFTAVDLSVLLNGMPCIMGWYNIMDFSGRCNGQIKVSHIQPQENVTSTDDAHFRSAVDRRRVRRHRRTGNTSLSRALKRKIYRTRRNLPRLKARLFDVTGSDDNDDPDDEFERDLNTEAEEGDDGEWVDPLEDTFSGQKRNSQHPNGEAAMTLTTNTSSYSYTMNSDRRVPERSLTGCSDRSTQRSTTSASVLEGQLQLEELLKKHDLDTLINPKLLKSLINPSVMSTSESTPSPSRGNPYENLLQEETGSGAGTSADDADMSEDSPRTVTSDKVKLISSALQRTTISDDPTTVGTTTTTTTSTKGEGSGEDQQKREAPEGEPMKVNDK</sequence>
<reference evidence="4" key="2">
    <citation type="submission" date="2020-05" db="UniProtKB">
        <authorList>
            <consortium name="EnsemblMetazoa"/>
        </authorList>
    </citation>
    <scope>IDENTIFICATION</scope>
    <source>
        <strain evidence="4">JHB</strain>
    </source>
</reference>
<dbReference type="KEGG" id="cqu:CpipJ_CPIJ015045"/>
<feature type="compositionally biased region" description="Polar residues" evidence="1">
    <location>
        <begin position="77"/>
        <end position="89"/>
    </location>
</feature>
<feature type="compositionally biased region" description="Acidic residues" evidence="1">
    <location>
        <begin position="368"/>
        <end position="383"/>
    </location>
</feature>
<keyword evidence="5" id="KW-1185">Reference proteome</keyword>
<evidence type="ECO:0000313" key="4">
    <source>
        <dbReference type="EnsemblMetazoa" id="CPIJ015045-PA"/>
    </source>
</evidence>
<feature type="compositionally biased region" description="Polar residues" evidence="1">
    <location>
        <begin position="38"/>
        <end position="51"/>
    </location>
</feature>
<evidence type="ECO:0000256" key="1">
    <source>
        <dbReference type="SAM" id="MobiDB-lite"/>
    </source>
</evidence>
<dbReference type="HOGENOM" id="CLU_470316_0_0_1"/>
<feature type="compositionally biased region" description="Polar residues" evidence="1">
    <location>
        <begin position="386"/>
        <end position="396"/>
    </location>
</feature>
<feature type="compositionally biased region" description="Basic and acidic residues" evidence="1">
    <location>
        <begin position="516"/>
        <end position="527"/>
    </location>
</feature>